<dbReference type="UniPathway" id="UPA00115">
    <property type="reaction ID" value="UER00409"/>
</dbReference>
<evidence type="ECO:0000256" key="7">
    <source>
        <dbReference type="RuleBase" id="RU365095"/>
    </source>
</evidence>
<evidence type="ECO:0000313" key="9">
    <source>
        <dbReference type="EMBL" id="ADG96950.1"/>
    </source>
</evidence>
<dbReference type="InterPro" id="IPR037171">
    <property type="entry name" value="NagB/RpiA_transferase-like"/>
</dbReference>
<feature type="domain" description="Glucosamine/galactosamine-6-phosphate isomerase" evidence="8">
    <location>
        <begin position="12"/>
        <end position="224"/>
    </location>
</feature>
<dbReference type="SUPFAM" id="SSF100950">
    <property type="entry name" value="NagB/RpiA/CoA transferase-like"/>
    <property type="match status" value="1"/>
</dbReference>
<dbReference type="AlphaFoldDB" id="D6ZBX3"/>
<organism evidence="9 10">
    <name type="scientific">Segniliparus rotundus (strain ATCC BAA-972 / CDC 1076 / CIP 108378 / DSM 44985 / JCM 13578)</name>
    <dbReference type="NCBI Taxonomy" id="640132"/>
    <lineage>
        <taxon>Bacteria</taxon>
        <taxon>Bacillati</taxon>
        <taxon>Actinomycetota</taxon>
        <taxon>Actinomycetes</taxon>
        <taxon>Mycobacteriales</taxon>
        <taxon>Segniliparaceae</taxon>
        <taxon>Segniliparus</taxon>
    </lineage>
</organism>
<dbReference type="Proteomes" id="UP000002247">
    <property type="component" value="Chromosome"/>
</dbReference>
<dbReference type="STRING" id="640132.Srot_0463"/>
<comment type="function">
    <text evidence="2 7">Hydrolysis of 6-phosphogluconolactone to 6-phosphogluconate.</text>
</comment>
<keyword evidence="10" id="KW-1185">Reference proteome</keyword>
<evidence type="ECO:0000259" key="8">
    <source>
        <dbReference type="Pfam" id="PF01182"/>
    </source>
</evidence>
<dbReference type="EMBL" id="CP001958">
    <property type="protein sequence ID" value="ADG96950.1"/>
    <property type="molecule type" value="Genomic_DNA"/>
</dbReference>
<dbReference type="PANTHER" id="PTHR11054:SF0">
    <property type="entry name" value="6-PHOSPHOGLUCONOLACTONASE"/>
    <property type="match status" value="1"/>
</dbReference>
<evidence type="ECO:0000256" key="4">
    <source>
        <dbReference type="ARBA" id="ARBA00010662"/>
    </source>
</evidence>
<dbReference type="GO" id="GO:0017057">
    <property type="term" value="F:6-phosphogluconolactonase activity"/>
    <property type="evidence" value="ECO:0007669"/>
    <property type="project" value="UniProtKB-UniRule"/>
</dbReference>
<dbReference type="InterPro" id="IPR039104">
    <property type="entry name" value="6PGL"/>
</dbReference>
<dbReference type="CDD" id="cd01400">
    <property type="entry name" value="6PGL"/>
    <property type="match status" value="1"/>
</dbReference>
<sequence>MSTVEIVRSTDLHDLIAAAKERFLALVGEAIAERGTASAVLTGGGAGIGLLKALRWADLAWDKIDLFWGDERWVPLGHPERNEGQAREALLDHVPVDPARVFPMGAPGGDWPTPEAAAQAYAELLPATFDVHLLGMGEEGHINSIFPNSPAVRETERPVLAVLDSPKPPPERITLTLPAIRRAREVWLLVSGAGKAAAAKAALGAAAPERVPSAGASGSERTVWFLDEAAASQLD</sequence>
<name>D6ZBX3_SEGRD</name>
<dbReference type="RefSeq" id="WP_013137406.1">
    <property type="nucleotide sequence ID" value="NC_014168.1"/>
</dbReference>
<dbReference type="InterPro" id="IPR006148">
    <property type="entry name" value="Glc/Gal-6P_isomerase"/>
</dbReference>
<evidence type="ECO:0000256" key="3">
    <source>
        <dbReference type="ARBA" id="ARBA00004961"/>
    </source>
</evidence>
<reference evidence="9 10" key="1">
    <citation type="journal article" date="2010" name="Stand. Genomic Sci.">
        <title>Complete genome sequence of Segniliparus rotundus type strain (CDC 1076).</title>
        <authorList>
            <person name="Sikorski J."/>
            <person name="Lapidus A."/>
            <person name="Copeland A."/>
            <person name="Misra M."/>
            <person name="Glavina Del Rio T."/>
            <person name="Nolan M."/>
            <person name="Lucas S."/>
            <person name="Chen F."/>
            <person name="Tice H."/>
            <person name="Cheng J.F."/>
            <person name="Jando M."/>
            <person name="Schneider S."/>
            <person name="Bruce D."/>
            <person name="Goodwin L."/>
            <person name="Pitluck S."/>
            <person name="Liolios K."/>
            <person name="Mikhailova N."/>
            <person name="Pati A."/>
            <person name="Ivanova N."/>
            <person name="Mavromatis K."/>
            <person name="Chen A."/>
            <person name="Palaniappan K."/>
            <person name="Chertkov O."/>
            <person name="Land M."/>
            <person name="Hauser L."/>
            <person name="Chang Y.J."/>
            <person name="Jeffries C.D."/>
            <person name="Brettin T."/>
            <person name="Detter J.C."/>
            <person name="Han C."/>
            <person name="Rohde M."/>
            <person name="Goker M."/>
            <person name="Bristow J."/>
            <person name="Eisen J.A."/>
            <person name="Markowitz V."/>
            <person name="Hugenholtz P."/>
            <person name="Kyrpides N.C."/>
            <person name="Klenk H.P."/>
        </authorList>
    </citation>
    <scope>NUCLEOTIDE SEQUENCE [LARGE SCALE GENOMIC DNA]</scope>
    <source>
        <strain evidence="10">ATCC BAA-972 / CDC 1076 / CIP 108378 / DSM 44985 / JCM 13578</strain>
    </source>
</reference>
<dbReference type="OrthoDB" id="9810967at2"/>
<dbReference type="GO" id="GO:0006098">
    <property type="term" value="P:pentose-phosphate shunt"/>
    <property type="evidence" value="ECO:0007669"/>
    <property type="project" value="UniProtKB-UniPathway"/>
</dbReference>
<protein>
    <recommendedName>
        <fullName evidence="6 7">6-phosphogluconolactonase</fullName>
        <shortName evidence="7">6PGL</shortName>
        <ecNumber evidence="5 7">3.1.1.31</ecNumber>
    </recommendedName>
</protein>
<accession>D6ZBX3</accession>
<evidence type="ECO:0000256" key="2">
    <source>
        <dbReference type="ARBA" id="ARBA00002681"/>
    </source>
</evidence>
<comment type="catalytic activity">
    <reaction evidence="1 7">
        <text>6-phospho-D-glucono-1,5-lactone + H2O = 6-phospho-D-gluconate + H(+)</text>
        <dbReference type="Rhea" id="RHEA:12556"/>
        <dbReference type="ChEBI" id="CHEBI:15377"/>
        <dbReference type="ChEBI" id="CHEBI:15378"/>
        <dbReference type="ChEBI" id="CHEBI:57955"/>
        <dbReference type="ChEBI" id="CHEBI:58759"/>
        <dbReference type="EC" id="3.1.1.31"/>
    </reaction>
</comment>
<dbReference type="Gene3D" id="3.40.50.1360">
    <property type="match status" value="1"/>
</dbReference>
<proteinExistence type="inferred from homology"/>
<comment type="pathway">
    <text evidence="3 7">Carbohydrate degradation; pentose phosphate pathway; D-ribulose 5-phosphate from D-glucose 6-phosphate (oxidative stage): step 2/3.</text>
</comment>
<keyword evidence="7" id="KW-0378">Hydrolase</keyword>
<dbReference type="PANTHER" id="PTHR11054">
    <property type="entry name" value="6-PHOSPHOGLUCONOLACTONASE"/>
    <property type="match status" value="1"/>
</dbReference>
<evidence type="ECO:0000256" key="5">
    <source>
        <dbReference type="ARBA" id="ARBA00013198"/>
    </source>
</evidence>
<dbReference type="Pfam" id="PF01182">
    <property type="entry name" value="Glucosamine_iso"/>
    <property type="match status" value="1"/>
</dbReference>
<dbReference type="eggNOG" id="COG0363">
    <property type="taxonomic scope" value="Bacteria"/>
</dbReference>
<evidence type="ECO:0000256" key="6">
    <source>
        <dbReference type="ARBA" id="ARBA00020337"/>
    </source>
</evidence>
<dbReference type="KEGG" id="srt:Srot_0463"/>
<comment type="similarity">
    <text evidence="4 7">Belongs to the glucosamine/galactosamine-6-phosphate isomerase family. 6-phosphogluconolactonase subfamily.</text>
</comment>
<evidence type="ECO:0000313" key="10">
    <source>
        <dbReference type="Proteomes" id="UP000002247"/>
    </source>
</evidence>
<dbReference type="NCBIfam" id="TIGR01198">
    <property type="entry name" value="pgl"/>
    <property type="match status" value="1"/>
</dbReference>
<gene>
    <name evidence="7" type="primary">pgl</name>
    <name evidence="9" type="ordered locus">Srot_0463</name>
</gene>
<dbReference type="GO" id="GO:0005975">
    <property type="term" value="P:carbohydrate metabolic process"/>
    <property type="evidence" value="ECO:0007669"/>
    <property type="project" value="UniProtKB-UniRule"/>
</dbReference>
<dbReference type="HOGENOM" id="CLU_053947_1_0_11"/>
<evidence type="ECO:0000256" key="1">
    <source>
        <dbReference type="ARBA" id="ARBA00000832"/>
    </source>
</evidence>
<dbReference type="EC" id="3.1.1.31" evidence="5 7"/>
<dbReference type="InterPro" id="IPR005900">
    <property type="entry name" value="6-phosphogluconolactonase_DevB"/>
</dbReference>